<keyword evidence="1" id="KW-0472">Membrane</keyword>
<keyword evidence="3" id="KW-1185">Reference proteome</keyword>
<dbReference type="AlphaFoldDB" id="A0A4R7HWM2"/>
<feature type="transmembrane region" description="Helical" evidence="1">
    <location>
        <begin position="22"/>
        <end position="40"/>
    </location>
</feature>
<dbReference type="Proteomes" id="UP000294558">
    <property type="component" value="Unassembled WGS sequence"/>
</dbReference>
<dbReference type="Pfam" id="PF10823">
    <property type="entry name" value="DUF2568"/>
    <property type="match status" value="1"/>
</dbReference>
<evidence type="ECO:0000256" key="1">
    <source>
        <dbReference type="SAM" id="Phobius"/>
    </source>
</evidence>
<comment type="caution">
    <text evidence="2">The sequence shown here is derived from an EMBL/GenBank/DDBJ whole genome shotgun (WGS) entry which is preliminary data.</text>
</comment>
<feature type="transmembrane region" description="Helical" evidence="1">
    <location>
        <begin position="94"/>
        <end position="124"/>
    </location>
</feature>
<protein>
    <submittedName>
        <fullName evidence="2">Uncharacterized protein DUF2568</fullName>
    </submittedName>
</protein>
<reference evidence="2 3" key="1">
    <citation type="submission" date="2019-03" db="EMBL/GenBank/DDBJ databases">
        <title>Sequencing the genomes of 1000 actinobacteria strains.</title>
        <authorList>
            <person name="Klenk H.-P."/>
        </authorList>
    </citation>
    <scope>NUCLEOTIDE SEQUENCE [LARGE SCALE GENOMIC DNA]</scope>
    <source>
        <strain evidence="2 3">DSM 18936</strain>
    </source>
</reference>
<name>A0A4R7HWM2_9ACTN</name>
<sequence>MTGSADDLADTNDSALTPAQGAFRFLVELAALACWAVVGWEVGGDGFGWVLAIAFPVVAASTWATFRVPGDLSAGQGGPIPVPGIVRLIIELDVLVLSAVFAIVVGQVVLGAVVLVAIVVHYLLTMQRVRWLLAQRSVT</sequence>
<dbReference type="EMBL" id="SOAU01000001">
    <property type="protein sequence ID" value="TDT14543.1"/>
    <property type="molecule type" value="Genomic_DNA"/>
</dbReference>
<proteinExistence type="predicted"/>
<feature type="transmembrane region" description="Helical" evidence="1">
    <location>
        <begin position="47"/>
        <end position="66"/>
    </location>
</feature>
<evidence type="ECO:0000313" key="3">
    <source>
        <dbReference type="Proteomes" id="UP000294558"/>
    </source>
</evidence>
<evidence type="ECO:0000313" key="2">
    <source>
        <dbReference type="EMBL" id="TDT14543.1"/>
    </source>
</evidence>
<gene>
    <name evidence="2" type="ORF">BDK89_0098</name>
</gene>
<accession>A0A4R7HWM2</accession>
<keyword evidence="1" id="KW-0812">Transmembrane</keyword>
<dbReference type="RefSeq" id="WP_166657277.1">
    <property type="nucleotide sequence ID" value="NZ_SOAU01000001.1"/>
</dbReference>
<organism evidence="2 3">
    <name type="scientific">Ilumatobacter fluminis</name>
    <dbReference type="NCBI Taxonomy" id="467091"/>
    <lineage>
        <taxon>Bacteria</taxon>
        <taxon>Bacillati</taxon>
        <taxon>Actinomycetota</taxon>
        <taxon>Acidimicrobiia</taxon>
        <taxon>Acidimicrobiales</taxon>
        <taxon>Ilumatobacteraceae</taxon>
        <taxon>Ilumatobacter</taxon>
    </lineage>
</organism>
<keyword evidence="1" id="KW-1133">Transmembrane helix</keyword>
<dbReference type="InterPro" id="IPR021214">
    <property type="entry name" value="DUF2568"/>
</dbReference>